<gene>
    <name evidence="3" type="ORF">K466DRAFT_125824</name>
</gene>
<keyword evidence="1" id="KW-0479">Metal-binding</keyword>
<dbReference type="InterPro" id="IPR007527">
    <property type="entry name" value="Znf_SWIM"/>
</dbReference>
<keyword evidence="4" id="KW-1185">Reference proteome</keyword>
<dbReference type="GO" id="GO:0008270">
    <property type="term" value="F:zinc ion binding"/>
    <property type="evidence" value="ECO:0007669"/>
    <property type="project" value="UniProtKB-KW"/>
</dbReference>
<feature type="domain" description="SWIM-type" evidence="2">
    <location>
        <begin position="63"/>
        <end position="98"/>
    </location>
</feature>
<dbReference type="AlphaFoldDB" id="A0A5C3PBQ4"/>
<protein>
    <recommendedName>
        <fullName evidence="2">SWIM-type domain-containing protein</fullName>
    </recommendedName>
</protein>
<sequence length="119" mass="13439">MPLSLSHDKPGPLVQPWLSPFMRKQSTRSSPMPFAWTTYLAESPSSVIPMCSVLGAYTYPHVALIRLSYPDFVSCSCPRPNIICLPCSHVWPLRSRARDMIALAQAYRRRGAYRVGSRQ</sequence>
<keyword evidence="1" id="KW-0862">Zinc</keyword>
<reference evidence="3 4" key="1">
    <citation type="journal article" date="2019" name="Nat. Ecol. Evol.">
        <title>Megaphylogeny resolves global patterns of mushroom evolution.</title>
        <authorList>
            <person name="Varga T."/>
            <person name="Krizsan K."/>
            <person name="Foldi C."/>
            <person name="Dima B."/>
            <person name="Sanchez-Garcia M."/>
            <person name="Sanchez-Ramirez S."/>
            <person name="Szollosi G.J."/>
            <person name="Szarkandi J.G."/>
            <person name="Papp V."/>
            <person name="Albert L."/>
            <person name="Andreopoulos W."/>
            <person name="Angelini C."/>
            <person name="Antonin V."/>
            <person name="Barry K.W."/>
            <person name="Bougher N.L."/>
            <person name="Buchanan P."/>
            <person name="Buyck B."/>
            <person name="Bense V."/>
            <person name="Catcheside P."/>
            <person name="Chovatia M."/>
            <person name="Cooper J."/>
            <person name="Damon W."/>
            <person name="Desjardin D."/>
            <person name="Finy P."/>
            <person name="Geml J."/>
            <person name="Haridas S."/>
            <person name="Hughes K."/>
            <person name="Justo A."/>
            <person name="Karasinski D."/>
            <person name="Kautmanova I."/>
            <person name="Kiss B."/>
            <person name="Kocsube S."/>
            <person name="Kotiranta H."/>
            <person name="LaButti K.M."/>
            <person name="Lechner B.E."/>
            <person name="Liimatainen K."/>
            <person name="Lipzen A."/>
            <person name="Lukacs Z."/>
            <person name="Mihaltcheva S."/>
            <person name="Morgado L.N."/>
            <person name="Niskanen T."/>
            <person name="Noordeloos M.E."/>
            <person name="Ohm R.A."/>
            <person name="Ortiz-Santana B."/>
            <person name="Ovrebo C."/>
            <person name="Racz N."/>
            <person name="Riley R."/>
            <person name="Savchenko A."/>
            <person name="Shiryaev A."/>
            <person name="Soop K."/>
            <person name="Spirin V."/>
            <person name="Szebenyi C."/>
            <person name="Tomsovsky M."/>
            <person name="Tulloss R.E."/>
            <person name="Uehling J."/>
            <person name="Grigoriev I.V."/>
            <person name="Vagvolgyi C."/>
            <person name="Papp T."/>
            <person name="Martin F.M."/>
            <person name="Miettinen O."/>
            <person name="Hibbett D.S."/>
            <person name="Nagy L.G."/>
        </authorList>
    </citation>
    <scope>NUCLEOTIDE SEQUENCE [LARGE SCALE GENOMIC DNA]</scope>
    <source>
        <strain evidence="3 4">HHB13444</strain>
    </source>
</reference>
<organism evidence="3 4">
    <name type="scientific">Polyporus arcularius HHB13444</name>
    <dbReference type="NCBI Taxonomy" id="1314778"/>
    <lineage>
        <taxon>Eukaryota</taxon>
        <taxon>Fungi</taxon>
        <taxon>Dikarya</taxon>
        <taxon>Basidiomycota</taxon>
        <taxon>Agaricomycotina</taxon>
        <taxon>Agaricomycetes</taxon>
        <taxon>Polyporales</taxon>
        <taxon>Polyporaceae</taxon>
        <taxon>Polyporus</taxon>
    </lineage>
</organism>
<evidence type="ECO:0000259" key="2">
    <source>
        <dbReference type="PROSITE" id="PS50966"/>
    </source>
</evidence>
<name>A0A5C3PBQ4_9APHY</name>
<evidence type="ECO:0000256" key="1">
    <source>
        <dbReference type="PROSITE-ProRule" id="PRU00325"/>
    </source>
</evidence>
<proteinExistence type="predicted"/>
<dbReference type="EMBL" id="ML211166">
    <property type="protein sequence ID" value="TFK87154.1"/>
    <property type="molecule type" value="Genomic_DNA"/>
</dbReference>
<dbReference type="PROSITE" id="PS50966">
    <property type="entry name" value="ZF_SWIM"/>
    <property type="match status" value="1"/>
</dbReference>
<evidence type="ECO:0000313" key="4">
    <source>
        <dbReference type="Proteomes" id="UP000308197"/>
    </source>
</evidence>
<dbReference type="Proteomes" id="UP000308197">
    <property type="component" value="Unassembled WGS sequence"/>
</dbReference>
<evidence type="ECO:0000313" key="3">
    <source>
        <dbReference type="EMBL" id="TFK87154.1"/>
    </source>
</evidence>
<dbReference type="InParanoid" id="A0A5C3PBQ4"/>
<accession>A0A5C3PBQ4</accession>
<keyword evidence="1" id="KW-0863">Zinc-finger</keyword>